<reference evidence="2 3" key="1">
    <citation type="submission" date="2023-05" db="EMBL/GenBank/DDBJ databases">
        <title>Draft genome sequence of Streptomyces sp. B-S-A8 isolated from a cave soil in Thailand.</title>
        <authorList>
            <person name="Chamroensaksri N."/>
            <person name="Muangham S."/>
        </authorList>
    </citation>
    <scope>NUCLEOTIDE SEQUENCE [LARGE SCALE GENOMIC DNA]</scope>
    <source>
        <strain evidence="2 3">B-S-A8</strain>
    </source>
</reference>
<dbReference type="InterPro" id="IPR041678">
    <property type="entry name" value="TetR_C_16"/>
</dbReference>
<protein>
    <recommendedName>
        <fullName evidence="1">Tetracyclin repressor-like C-terminal domain-containing protein</fullName>
    </recommendedName>
</protein>
<proteinExistence type="predicted"/>
<sequence>MSQVGATEFGMTALKSLGAGLAEASAASLSGPREQLAESLLRSALTRWEDPEVRPKLLATLTAATTSKEGAEQLRDFLYSQLFAQVGIALEDKPMDIEQVAEKLDVPAININAAAAQVWGVVLYRYVLEMEPIASASSEELIDLLSPTIQRYLLG</sequence>
<name>A0ABT6S1T0_9ACTN</name>
<evidence type="ECO:0000313" key="3">
    <source>
        <dbReference type="Proteomes" id="UP001224661"/>
    </source>
</evidence>
<dbReference type="RefSeq" id="WP_282517057.1">
    <property type="nucleotide sequence ID" value="NZ_JASCIR010000054.1"/>
</dbReference>
<organism evidence="2 3">
    <name type="scientific">Streptomyces solicavernae</name>
    <dbReference type="NCBI Taxonomy" id="3043614"/>
    <lineage>
        <taxon>Bacteria</taxon>
        <taxon>Bacillati</taxon>
        <taxon>Actinomycetota</taxon>
        <taxon>Actinomycetes</taxon>
        <taxon>Kitasatosporales</taxon>
        <taxon>Streptomycetaceae</taxon>
        <taxon>Streptomyces</taxon>
    </lineage>
</organism>
<feature type="domain" description="Tetracyclin repressor-like C-terminal" evidence="1">
    <location>
        <begin position="34"/>
        <end position="153"/>
    </location>
</feature>
<dbReference type="Proteomes" id="UP001224661">
    <property type="component" value="Unassembled WGS sequence"/>
</dbReference>
<keyword evidence="3" id="KW-1185">Reference proteome</keyword>
<dbReference type="InterPro" id="IPR036271">
    <property type="entry name" value="Tet_transcr_reg_TetR-rel_C_sf"/>
</dbReference>
<dbReference type="Gene3D" id="1.10.357.10">
    <property type="entry name" value="Tetracycline Repressor, domain 2"/>
    <property type="match status" value="1"/>
</dbReference>
<dbReference type="SUPFAM" id="SSF48498">
    <property type="entry name" value="Tetracyclin repressor-like, C-terminal domain"/>
    <property type="match status" value="1"/>
</dbReference>
<accession>A0ABT6S1T0</accession>
<evidence type="ECO:0000259" key="1">
    <source>
        <dbReference type="Pfam" id="PF17920"/>
    </source>
</evidence>
<gene>
    <name evidence="2" type="ORF">QIS99_30900</name>
</gene>
<evidence type="ECO:0000313" key="2">
    <source>
        <dbReference type="EMBL" id="MDI3390570.1"/>
    </source>
</evidence>
<dbReference type="EMBL" id="JASCIR010000054">
    <property type="protein sequence ID" value="MDI3390570.1"/>
    <property type="molecule type" value="Genomic_DNA"/>
</dbReference>
<comment type="caution">
    <text evidence="2">The sequence shown here is derived from an EMBL/GenBank/DDBJ whole genome shotgun (WGS) entry which is preliminary data.</text>
</comment>
<dbReference type="Pfam" id="PF17920">
    <property type="entry name" value="TetR_C_16"/>
    <property type="match status" value="1"/>
</dbReference>